<comment type="caution">
    <text evidence="2">The sequence shown here is derived from an EMBL/GenBank/DDBJ whole genome shotgun (WGS) entry which is preliminary data.</text>
</comment>
<gene>
    <name evidence="2" type="ORF">A6302_00979</name>
</gene>
<dbReference type="EMBL" id="MCRJ01000016">
    <property type="protein sequence ID" value="ODN71642.1"/>
    <property type="molecule type" value="Genomic_DNA"/>
</dbReference>
<accession>A0A1E3H5P9</accession>
<organism evidence="2 3">
    <name type="scientific">Methylobrevis pamukkalensis</name>
    <dbReference type="NCBI Taxonomy" id="1439726"/>
    <lineage>
        <taxon>Bacteria</taxon>
        <taxon>Pseudomonadati</taxon>
        <taxon>Pseudomonadota</taxon>
        <taxon>Alphaproteobacteria</taxon>
        <taxon>Hyphomicrobiales</taxon>
        <taxon>Pleomorphomonadaceae</taxon>
        <taxon>Methylobrevis</taxon>
    </lineage>
</organism>
<keyword evidence="1" id="KW-0812">Transmembrane</keyword>
<reference evidence="2 3" key="1">
    <citation type="submission" date="2016-07" db="EMBL/GenBank/DDBJ databases">
        <title>Draft Genome Sequence of Methylobrevis pamukkalensis PK2.</title>
        <authorList>
            <person name="Vasilenko O.V."/>
            <person name="Doronina N.V."/>
            <person name="Shmareva M.N."/>
            <person name="Tarlachkov S.V."/>
            <person name="Mustakhimov I."/>
            <person name="Trotsenko Y.A."/>
        </authorList>
    </citation>
    <scope>NUCLEOTIDE SEQUENCE [LARGE SCALE GENOMIC DNA]</scope>
    <source>
        <strain evidence="2 3">PK2</strain>
    </source>
</reference>
<name>A0A1E3H5P9_9HYPH</name>
<keyword evidence="1" id="KW-1133">Transmembrane helix</keyword>
<evidence type="ECO:0000256" key="1">
    <source>
        <dbReference type="SAM" id="Phobius"/>
    </source>
</evidence>
<dbReference type="PATRIC" id="fig|1439726.3.peg.1021"/>
<dbReference type="Proteomes" id="UP000094622">
    <property type="component" value="Unassembled WGS sequence"/>
</dbReference>
<evidence type="ECO:0000313" key="2">
    <source>
        <dbReference type="EMBL" id="ODN71642.1"/>
    </source>
</evidence>
<protein>
    <recommendedName>
        <fullName evidence="4">DUF4350 domain-containing protein</fullName>
    </recommendedName>
</protein>
<feature type="transmembrane region" description="Helical" evidence="1">
    <location>
        <begin position="86"/>
        <end position="107"/>
    </location>
</feature>
<keyword evidence="3" id="KW-1185">Reference proteome</keyword>
<dbReference type="AlphaFoldDB" id="A0A1E3H5P9"/>
<sequence>MLLGRCPVDPDEAADETDGPAHVLVLSDPDLLDNWGLARGDNAQIASDLVAGLAEEGAIVVDNTTWNWTIDGWTPPERSWADLARFFAFPLSLLWAGFLALAVLVLWRAAVRDGPPIPEDDDGLRPSKTVSVAARARLLRLSGRDAALVRLHVQDRMQALAADLLGPRRGAGSSASGELGRVLARRDPAAAAELAALSAADAIPDGTPSVDLLAIVDRLETLTEKVLHDPGRPAQSR</sequence>
<dbReference type="OrthoDB" id="7198805at2"/>
<evidence type="ECO:0000313" key="3">
    <source>
        <dbReference type="Proteomes" id="UP000094622"/>
    </source>
</evidence>
<keyword evidence="1" id="KW-0472">Membrane</keyword>
<dbReference type="RefSeq" id="WP_069306020.1">
    <property type="nucleotide sequence ID" value="NZ_MCRJ01000016.1"/>
</dbReference>
<evidence type="ECO:0008006" key="4">
    <source>
        <dbReference type="Google" id="ProtNLM"/>
    </source>
</evidence>
<proteinExistence type="predicted"/>